<keyword evidence="1" id="KW-0175">Coiled coil</keyword>
<protein>
    <recommendedName>
        <fullName evidence="5">MerR family transcriptional regulator</fullName>
    </recommendedName>
</protein>
<reference evidence="3 4" key="1">
    <citation type="submission" date="2019-11" db="EMBL/GenBank/DDBJ databases">
        <title>Genome sequences of 17 halophilic strains isolated from different environments.</title>
        <authorList>
            <person name="Furrow R.E."/>
        </authorList>
    </citation>
    <scope>NUCLEOTIDE SEQUENCE [LARGE SCALE GENOMIC DNA]</scope>
    <source>
        <strain evidence="3 4">22511_23_Filter</strain>
    </source>
</reference>
<sequence length="201" mass="23863">MNSSKLFKNVSIVVLVFLLAMNGYFFYANGQNEEKYAAIVDENERLVEENEILKENEKNISNTAREQTFEDLLNQANLFVDLVYVQKVDGYQERKDEAKNVMNEELQERYFPADEYNQNSMESRILSDKYYIENMDMNQQEVDVLMEIKHEINYVESGKKDESHMFIRVNFERQDERWIATNIEDLFADTEALQEEEDNSV</sequence>
<evidence type="ECO:0000313" key="4">
    <source>
        <dbReference type="Proteomes" id="UP000460949"/>
    </source>
</evidence>
<name>A0A845DWU9_9BACI</name>
<keyword evidence="2" id="KW-0472">Membrane</keyword>
<dbReference type="EMBL" id="WMET01000011">
    <property type="protein sequence ID" value="MYL22020.1"/>
    <property type="molecule type" value="Genomic_DNA"/>
</dbReference>
<keyword evidence="2" id="KW-0812">Transmembrane</keyword>
<dbReference type="RefSeq" id="WP_160839934.1">
    <property type="nucleotide sequence ID" value="NZ_WMET01000011.1"/>
</dbReference>
<feature type="coiled-coil region" evidence="1">
    <location>
        <begin position="36"/>
        <end position="108"/>
    </location>
</feature>
<evidence type="ECO:0000256" key="2">
    <source>
        <dbReference type="SAM" id="Phobius"/>
    </source>
</evidence>
<organism evidence="3 4">
    <name type="scientific">Halobacillus litoralis</name>
    <dbReference type="NCBI Taxonomy" id="45668"/>
    <lineage>
        <taxon>Bacteria</taxon>
        <taxon>Bacillati</taxon>
        <taxon>Bacillota</taxon>
        <taxon>Bacilli</taxon>
        <taxon>Bacillales</taxon>
        <taxon>Bacillaceae</taxon>
        <taxon>Halobacillus</taxon>
    </lineage>
</organism>
<gene>
    <name evidence="3" type="ORF">GLW04_19280</name>
</gene>
<feature type="transmembrane region" description="Helical" evidence="2">
    <location>
        <begin position="6"/>
        <end position="27"/>
    </location>
</feature>
<evidence type="ECO:0000256" key="1">
    <source>
        <dbReference type="SAM" id="Coils"/>
    </source>
</evidence>
<dbReference type="AlphaFoldDB" id="A0A845DWU9"/>
<evidence type="ECO:0000313" key="3">
    <source>
        <dbReference type="EMBL" id="MYL22020.1"/>
    </source>
</evidence>
<keyword evidence="2" id="KW-1133">Transmembrane helix</keyword>
<accession>A0A845DWU9</accession>
<proteinExistence type="predicted"/>
<dbReference type="Proteomes" id="UP000460949">
    <property type="component" value="Unassembled WGS sequence"/>
</dbReference>
<comment type="caution">
    <text evidence="3">The sequence shown here is derived from an EMBL/GenBank/DDBJ whole genome shotgun (WGS) entry which is preliminary data.</text>
</comment>
<evidence type="ECO:0008006" key="5">
    <source>
        <dbReference type="Google" id="ProtNLM"/>
    </source>
</evidence>